<protein>
    <submittedName>
        <fullName evidence="1">Uncharacterized protein</fullName>
    </submittedName>
</protein>
<sequence>MLKKFIDLFKRRRYLEQTRRSVLTRDDKRVIKEDISKIKDEVTQVRRRRIELKVFKEVLEDDNRKYSESEINYLYNSIIKQKQFEK</sequence>
<proteinExistence type="predicted"/>
<name>A0A554VL17_9FLAO</name>
<dbReference type="EMBL" id="VLNR01000019">
    <property type="protein sequence ID" value="TSE08788.1"/>
    <property type="molecule type" value="Genomic_DNA"/>
</dbReference>
<dbReference type="Proteomes" id="UP000318833">
    <property type="component" value="Unassembled WGS sequence"/>
</dbReference>
<accession>A0A554VL17</accession>
<comment type="caution">
    <text evidence="1">The sequence shown here is derived from an EMBL/GenBank/DDBJ whole genome shotgun (WGS) entry which is preliminary data.</text>
</comment>
<keyword evidence="2" id="KW-1185">Reference proteome</keyword>
<dbReference type="OrthoDB" id="9881106at2"/>
<evidence type="ECO:0000313" key="2">
    <source>
        <dbReference type="Proteomes" id="UP000318833"/>
    </source>
</evidence>
<dbReference type="AlphaFoldDB" id="A0A554VL17"/>
<organism evidence="1 2">
    <name type="scientific">Aquimarina algiphila</name>
    <dbReference type="NCBI Taxonomy" id="2047982"/>
    <lineage>
        <taxon>Bacteria</taxon>
        <taxon>Pseudomonadati</taxon>
        <taxon>Bacteroidota</taxon>
        <taxon>Flavobacteriia</taxon>
        <taxon>Flavobacteriales</taxon>
        <taxon>Flavobacteriaceae</taxon>
        <taxon>Aquimarina</taxon>
    </lineage>
</organism>
<dbReference type="RefSeq" id="WP_143916472.1">
    <property type="nucleotide sequence ID" value="NZ_CANMXV010000023.1"/>
</dbReference>
<gene>
    <name evidence="1" type="ORF">FOF46_10820</name>
</gene>
<evidence type="ECO:0000313" key="1">
    <source>
        <dbReference type="EMBL" id="TSE08788.1"/>
    </source>
</evidence>
<reference evidence="1 2" key="1">
    <citation type="submission" date="2019-07" db="EMBL/GenBank/DDBJ databases">
        <title>The draft genome sequence of Aquimarina algiphila M91.</title>
        <authorList>
            <person name="Meng X."/>
        </authorList>
    </citation>
    <scope>NUCLEOTIDE SEQUENCE [LARGE SCALE GENOMIC DNA]</scope>
    <source>
        <strain evidence="1 2">M91</strain>
    </source>
</reference>